<name>A0A7J7I807_CAMSI</name>
<dbReference type="EMBL" id="JACBKZ010000001">
    <property type="protein sequence ID" value="KAF5961160.1"/>
    <property type="molecule type" value="Genomic_DNA"/>
</dbReference>
<reference evidence="1 2" key="2">
    <citation type="submission" date="2020-07" db="EMBL/GenBank/DDBJ databases">
        <title>Genome assembly of wild tea tree DASZ reveals pedigree and selection history of tea varieties.</title>
        <authorList>
            <person name="Zhang W."/>
        </authorList>
    </citation>
    <scope>NUCLEOTIDE SEQUENCE [LARGE SCALE GENOMIC DNA]</scope>
    <source>
        <strain evidence="2">cv. G240</strain>
        <tissue evidence="1">Leaf</tissue>
    </source>
</reference>
<protein>
    <submittedName>
        <fullName evidence="1">Uncharacterized protein</fullName>
    </submittedName>
</protein>
<sequence>MLGIQAGSQGHLDFLVQKIKNVQSILKNRQEVKKFSWVTVFKQRASRLAALNERLIGIKVGDFWGVESDSEDTIKASAVALGKHGFINYFGLQIKAAAKRIYVDIGLKQCGKSYKFRWAPSFL</sequence>
<gene>
    <name evidence="1" type="ORF">HYC85_002369</name>
</gene>
<evidence type="ECO:0000313" key="2">
    <source>
        <dbReference type="Proteomes" id="UP000593564"/>
    </source>
</evidence>
<dbReference type="AlphaFoldDB" id="A0A7J7I807"/>
<reference evidence="2" key="1">
    <citation type="journal article" date="2020" name="Nat. Commun.">
        <title>Genome assembly of wild tea tree DASZ reveals pedigree and selection history of tea varieties.</title>
        <authorList>
            <person name="Zhang W."/>
            <person name="Zhang Y."/>
            <person name="Qiu H."/>
            <person name="Guo Y."/>
            <person name="Wan H."/>
            <person name="Zhang X."/>
            <person name="Scossa F."/>
            <person name="Alseekh S."/>
            <person name="Zhang Q."/>
            <person name="Wang P."/>
            <person name="Xu L."/>
            <person name="Schmidt M.H."/>
            <person name="Jia X."/>
            <person name="Li D."/>
            <person name="Zhu A."/>
            <person name="Guo F."/>
            <person name="Chen W."/>
            <person name="Ni D."/>
            <person name="Usadel B."/>
            <person name="Fernie A.R."/>
            <person name="Wen W."/>
        </authorList>
    </citation>
    <scope>NUCLEOTIDE SEQUENCE [LARGE SCALE GENOMIC DNA]</scope>
    <source>
        <strain evidence="2">cv. G240</strain>
    </source>
</reference>
<keyword evidence="2" id="KW-1185">Reference proteome</keyword>
<accession>A0A7J7I807</accession>
<proteinExistence type="predicted"/>
<dbReference type="Proteomes" id="UP000593564">
    <property type="component" value="Unassembled WGS sequence"/>
</dbReference>
<comment type="caution">
    <text evidence="1">The sequence shown here is derived from an EMBL/GenBank/DDBJ whole genome shotgun (WGS) entry which is preliminary data.</text>
</comment>
<evidence type="ECO:0000313" key="1">
    <source>
        <dbReference type="EMBL" id="KAF5961160.1"/>
    </source>
</evidence>
<organism evidence="1 2">
    <name type="scientific">Camellia sinensis</name>
    <name type="common">Tea plant</name>
    <name type="synonym">Thea sinensis</name>
    <dbReference type="NCBI Taxonomy" id="4442"/>
    <lineage>
        <taxon>Eukaryota</taxon>
        <taxon>Viridiplantae</taxon>
        <taxon>Streptophyta</taxon>
        <taxon>Embryophyta</taxon>
        <taxon>Tracheophyta</taxon>
        <taxon>Spermatophyta</taxon>
        <taxon>Magnoliopsida</taxon>
        <taxon>eudicotyledons</taxon>
        <taxon>Gunneridae</taxon>
        <taxon>Pentapetalae</taxon>
        <taxon>asterids</taxon>
        <taxon>Ericales</taxon>
        <taxon>Theaceae</taxon>
        <taxon>Camellia</taxon>
    </lineage>
</organism>